<gene>
    <name evidence="1" type="ORF">B9Z55_026721</name>
</gene>
<organism evidence="1 2">
    <name type="scientific">Caenorhabditis nigoni</name>
    <dbReference type="NCBI Taxonomy" id="1611254"/>
    <lineage>
        <taxon>Eukaryota</taxon>
        <taxon>Metazoa</taxon>
        <taxon>Ecdysozoa</taxon>
        <taxon>Nematoda</taxon>
        <taxon>Chromadorea</taxon>
        <taxon>Rhabditida</taxon>
        <taxon>Rhabditina</taxon>
        <taxon>Rhabditomorpha</taxon>
        <taxon>Rhabditoidea</taxon>
        <taxon>Rhabditidae</taxon>
        <taxon>Peloderinae</taxon>
        <taxon>Caenorhabditis</taxon>
    </lineage>
</organism>
<reference evidence="2" key="1">
    <citation type="submission" date="2017-10" db="EMBL/GenBank/DDBJ databases">
        <title>Rapid genome shrinkage in a self-fertile nematode reveals novel sperm competition proteins.</title>
        <authorList>
            <person name="Yin D."/>
            <person name="Schwarz E.M."/>
            <person name="Thomas C.G."/>
            <person name="Felde R.L."/>
            <person name="Korf I.F."/>
            <person name="Cutter A.D."/>
            <person name="Schartner C.M."/>
            <person name="Ralston E.J."/>
            <person name="Meyer B.J."/>
            <person name="Haag E.S."/>
        </authorList>
    </citation>
    <scope>NUCLEOTIDE SEQUENCE [LARGE SCALE GENOMIC DNA]</scope>
    <source>
        <strain evidence="2">JU1422</strain>
    </source>
</reference>
<dbReference type="Proteomes" id="UP000230233">
    <property type="component" value="Unassembled WGS sequence"/>
</dbReference>
<protein>
    <submittedName>
        <fullName evidence="1">Uncharacterized protein</fullName>
    </submittedName>
</protein>
<evidence type="ECO:0000313" key="2">
    <source>
        <dbReference type="Proteomes" id="UP000230233"/>
    </source>
</evidence>
<name>A0A2G5SH82_9PELO</name>
<evidence type="ECO:0000313" key="1">
    <source>
        <dbReference type="EMBL" id="PIC14387.1"/>
    </source>
</evidence>
<keyword evidence="2" id="KW-1185">Reference proteome</keyword>
<dbReference type="AlphaFoldDB" id="A0A2G5SH82"/>
<dbReference type="EMBL" id="PDUG01000007">
    <property type="protein sequence ID" value="PIC14387.1"/>
    <property type="molecule type" value="Genomic_DNA"/>
</dbReference>
<accession>A0A2G5SH82</accession>
<sequence>MSLKHIFHTFCVNFPTIISEFFHLLYISLPFYQFSTKEQQVEWNRVNRTKIREAIGEQKRMRFVMFHFERWNIRMLKQKSRKSHQKYPTQENLRQNEEVENAVSYVAVIFLHNNFRLSRERHLRTYHFDTENEILVNFKKRSKN</sequence>
<comment type="caution">
    <text evidence="1">The sequence shown here is derived from an EMBL/GenBank/DDBJ whole genome shotgun (WGS) entry which is preliminary data.</text>
</comment>
<proteinExistence type="predicted"/>